<dbReference type="PANTHER" id="PTHR42715:SF12">
    <property type="entry name" value="BETA-GLUCOSIDASE G-RELATED"/>
    <property type="match status" value="1"/>
</dbReference>
<keyword evidence="10" id="KW-0326">Glycosidase</keyword>
<evidence type="ECO:0000256" key="14">
    <source>
        <dbReference type="ARBA" id="ARBA00041276"/>
    </source>
</evidence>
<dbReference type="SMART" id="SM01217">
    <property type="entry name" value="Fn3_like"/>
    <property type="match status" value="1"/>
</dbReference>
<evidence type="ECO:0000256" key="16">
    <source>
        <dbReference type="ARBA" id="ARBA00041808"/>
    </source>
</evidence>
<dbReference type="SUPFAM" id="SSF52279">
    <property type="entry name" value="Beta-D-glucan exohydrolase, C-terminal domain"/>
    <property type="match status" value="1"/>
</dbReference>
<evidence type="ECO:0000256" key="12">
    <source>
        <dbReference type="ARBA" id="ARBA00024983"/>
    </source>
</evidence>
<evidence type="ECO:0000256" key="5">
    <source>
        <dbReference type="ARBA" id="ARBA00012744"/>
    </source>
</evidence>
<keyword evidence="6" id="KW-0964">Secreted</keyword>
<comment type="caution">
    <text evidence="19">The sequence shown here is derived from an EMBL/GenBank/DDBJ whole genome shotgun (WGS) entry which is preliminary data.</text>
</comment>
<evidence type="ECO:0000256" key="6">
    <source>
        <dbReference type="ARBA" id="ARBA00022525"/>
    </source>
</evidence>
<dbReference type="FunFam" id="2.60.40.10:FF:000495">
    <property type="entry name" value="Periplasmic beta-glucosidase"/>
    <property type="match status" value="1"/>
</dbReference>
<dbReference type="Proteomes" id="UP000646827">
    <property type="component" value="Unassembled WGS sequence"/>
</dbReference>
<dbReference type="Pfam" id="PF14310">
    <property type="entry name" value="Fn3-like"/>
    <property type="match status" value="1"/>
</dbReference>
<comment type="subcellular location">
    <subcellularLocation>
        <location evidence="2">Secreted</location>
    </subcellularLocation>
</comment>
<dbReference type="InterPro" id="IPR002772">
    <property type="entry name" value="Glyco_hydro_3_C"/>
</dbReference>
<evidence type="ECO:0000256" key="7">
    <source>
        <dbReference type="ARBA" id="ARBA00022729"/>
    </source>
</evidence>
<feature type="domain" description="Fibronectin type III-like" evidence="18">
    <location>
        <begin position="655"/>
        <end position="724"/>
    </location>
</feature>
<name>A0A8H7VI16_9FUNG</name>
<dbReference type="Pfam" id="PF01915">
    <property type="entry name" value="Glyco_hydro_3_C"/>
    <property type="match status" value="1"/>
</dbReference>
<dbReference type="SUPFAM" id="SSF51445">
    <property type="entry name" value="(Trans)glycosidases"/>
    <property type="match status" value="1"/>
</dbReference>
<protein>
    <recommendedName>
        <fullName evidence="13">Probable beta-glucosidase G</fullName>
        <ecNumber evidence="5">3.2.1.21</ecNumber>
    </recommendedName>
    <alternativeName>
        <fullName evidence="14">Beta-D-glucoside glucohydrolase G</fullName>
    </alternativeName>
    <alternativeName>
        <fullName evidence="15">Cellobiase G</fullName>
    </alternativeName>
    <alternativeName>
        <fullName evidence="16">Gentiobiase G</fullName>
    </alternativeName>
</protein>
<dbReference type="InterPro" id="IPR036962">
    <property type="entry name" value="Glyco_hydro_3_N_sf"/>
</dbReference>
<dbReference type="PANTHER" id="PTHR42715">
    <property type="entry name" value="BETA-GLUCOSIDASE"/>
    <property type="match status" value="1"/>
</dbReference>
<evidence type="ECO:0000256" key="17">
    <source>
        <dbReference type="SAM" id="SignalP"/>
    </source>
</evidence>
<feature type="signal peptide" evidence="17">
    <location>
        <begin position="1"/>
        <end position="23"/>
    </location>
</feature>
<dbReference type="PRINTS" id="PR00133">
    <property type="entry name" value="GLHYDRLASE3"/>
</dbReference>
<evidence type="ECO:0000256" key="4">
    <source>
        <dbReference type="ARBA" id="ARBA00005336"/>
    </source>
</evidence>
<dbReference type="InterPro" id="IPR050288">
    <property type="entry name" value="Cellulose_deg_GH3"/>
</dbReference>
<reference evidence="19 20" key="1">
    <citation type="submission" date="2020-12" db="EMBL/GenBank/DDBJ databases">
        <title>Metabolic potential, ecology and presence of endohyphal bacteria is reflected in genomic diversity of Mucoromycotina.</title>
        <authorList>
            <person name="Muszewska A."/>
            <person name="Okrasinska A."/>
            <person name="Steczkiewicz K."/>
            <person name="Drgas O."/>
            <person name="Orlowska M."/>
            <person name="Perlinska-Lenart U."/>
            <person name="Aleksandrzak-Piekarczyk T."/>
            <person name="Szatraj K."/>
            <person name="Zielenkiewicz U."/>
            <person name="Pilsyk S."/>
            <person name="Malc E."/>
            <person name="Mieczkowski P."/>
            <person name="Kruszewska J.S."/>
            <person name="Biernat P."/>
            <person name="Pawlowska J."/>
        </authorList>
    </citation>
    <scope>NUCLEOTIDE SEQUENCE [LARGE SCALE GENOMIC DNA]</scope>
    <source>
        <strain evidence="19 20">CBS 142.35</strain>
    </source>
</reference>
<dbReference type="Gene3D" id="3.20.20.300">
    <property type="entry name" value="Glycoside hydrolase, family 3, N-terminal domain"/>
    <property type="match status" value="1"/>
</dbReference>
<dbReference type="GO" id="GO:0005576">
    <property type="term" value="C:extracellular region"/>
    <property type="evidence" value="ECO:0007669"/>
    <property type="project" value="UniProtKB-SubCell"/>
</dbReference>
<dbReference type="Gene3D" id="3.40.50.1700">
    <property type="entry name" value="Glycoside hydrolase family 3 C-terminal domain"/>
    <property type="match status" value="1"/>
</dbReference>
<keyword evidence="11" id="KW-0624">Polysaccharide degradation</keyword>
<dbReference type="EMBL" id="JAEPRB010000113">
    <property type="protein sequence ID" value="KAG2221285.1"/>
    <property type="molecule type" value="Genomic_DNA"/>
</dbReference>
<evidence type="ECO:0000256" key="15">
    <source>
        <dbReference type="ARBA" id="ARBA00041601"/>
    </source>
</evidence>
<dbReference type="FunFam" id="3.40.50.1700:FF:000003">
    <property type="entry name" value="Probable beta-glucosidase"/>
    <property type="match status" value="1"/>
</dbReference>
<dbReference type="OrthoDB" id="416222at2759"/>
<gene>
    <name evidence="19" type="ORF">INT45_000198</name>
</gene>
<comment type="pathway">
    <text evidence="3">Glycan metabolism; cellulose degradation.</text>
</comment>
<sequence>MRLFASATGLLAILSVLNTSVGAAPTKSGFEISWEEAYAKAEKLVSGWTLEQKVNVGTGSGNEQGPCEGNTIASPGFPGLCMNDGPTGLRRAYNTSQFVAGINCGASFDRELTRQRGAYMGEEFRDKGVNVMLGPGMNMLRVPRGGRNWEYAGEDPYLVSAIAEELVHGIQSAGVVTTSKHLIGNEQEENRYTVDTVMDDKTLHEMYLLPFYHAVEAGTASIMCGYNKVNGTYACDSDHLMNTILKDHLDFKGFVMSDWWATHSTVNGVNSGLDMTMPGDANADSVTGGGLWYGKNLTDAVERGDVSEERVTDLATRIVAAWYKVGEDKDYPDLRFNYFDSNVHADLNVQRNHKENIRAQGAASVVLLKNEDNILPLKQDSAKKLAVIGSDAGADPEGLNKCPDANCSRGTLTQGWGSGSCYLPYLVTPLDGITNRVDDSVEITHTFDDWNLESAGKLAADADIAFVFAKSDSGEMYIVVDDNPGDRNNLTLWYNGDNLINAVADANENTVVVIHSVGPIDMNAWIDHPNIKAIVWPGLPGQETGNSLADVLFGDYNPSGRLPYTIAKNIDDYVADVSPELEVEYTEGVYIGYRHFDKNEITPLYEFGYGLAYTTYEYSKLKVKTKKNSDGLKLTDTLASASLFVENTGDVDGNEIVQAYIVYPESADQPPKQLRGFEKVFVEAGKKQKVNLDFTVRDLSYWDVVQQKWVVASGEYTLLVGHTSLDIRQETTFTL</sequence>
<evidence type="ECO:0000259" key="18">
    <source>
        <dbReference type="SMART" id="SM01217"/>
    </source>
</evidence>
<evidence type="ECO:0000313" key="19">
    <source>
        <dbReference type="EMBL" id="KAG2221285.1"/>
    </source>
</evidence>
<evidence type="ECO:0000256" key="3">
    <source>
        <dbReference type="ARBA" id="ARBA00004987"/>
    </source>
</evidence>
<dbReference type="GO" id="GO:0008422">
    <property type="term" value="F:beta-glucosidase activity"/>
    <property type="evidence" value="ECO:0007669"/>
    <property type="project" value="UniProtKB-EC"/>
</dbReference>
<evidence type="ECO:0000256" key="11">
    <source>
        <dbReference type="ARBA" id="ARBA00023326"/>
    </source>
</evidence>
<dbReference type="FunFam" id="3.20.20.300:FF:000002">
    <property type="entry name" value="Probable beta-glucosidase"/>
    <property type="match status" value="1"/>
</dbReference>
<evidence type="ECO:0000256" key="9">
    <source>
        <dbReference type="ARBA" id="ARBA00023277"/>
    </source>
</evidence>
<keyword evidence="8" id="KW-0378">Hydrolase</keyword>
<feature type="chain" id="PRO_5034232338" description="Probable beta-glucosidase G" evidence="17">
    <location>
        <begin position="24"/>
        <end position="735"/>
    </location>
</feature>
<evidence type="ECO:0000256" key="13">
    <source>
        <dbReference type="ARBA" id="ARBA00039579"/>
    </source>
</evidence>
<comment type="function">
    <text evidence="12">Beta-glucosidases are one of a number of cellulolytic enzymes involved in the degradation of cellulosic biomass. Catalyzes the last step releasing glucose from the inhibitory cellobiose.</text>
</comment>
<dbReference type="Gene3D" id="2.60.40.10">
    <property type="entry name" value="Immunoglobulins"/>
    <property type="match status" value="1"/>
</dbReference>
<evidence type="ECO:0000256" key="2">
    <source>
        <dbReference type="ARBA" id="ARBA00004613"/>
    </source>
</evidence>
<comment type="similarity">
    <text evidence="4">Belongs to the glycosyl hydrolase 3 family.</text>
</comment>
<comment type="catalytic activity">
    <reaction evidence="1">
        <text>Hydrolysis of terminal, non-reducing beta-D-glucosyl residues with release of beta-D-glucose.</text>
        <dbReference type="EC" id="3.2.1.21"/>
    </reaction>
</comment>
<dbReference type="EC" id="3.2.1.21" evidence="5"/>
<accession>A0A8H7VI16</accession>
<dbReference type="AlphaFoldDB" id="A0A8H7VI16"/>
<dbReference type="InterPro" id="IPR026891">
    <property type="entry name" value="Fn3-like"/>
</dbReference>
<keyword evidence="20" id="KW-1185">Reference proteome</keyword>
<dbReference type="Pfam" id="PF00933">
    <property type="entry name" value="Glyco_hydro_3"/>
    <property type="match status" value="1"/>
</dbReference>
<dbReference type="InterPro" id="IPR017853">
    <property type="entry name" value="GH"/>
</dbReference>
<proteinExistence type="inferred from homology"/>
<evidence type="ECO:0000256" key="8">
    <source>
        <dbReference type="ARBA" id="ARBA00022801"/>
    </source>
</evidence>
<dbReference type="GO" id="GO:0009251">
    <property type="term" value="P:glucan catabolic process"/>
    <property type="evidence" value="ECO:0007669"/>
    <property type="project" value="TreeGrafter"/>
</dbReference>
<dbReference type="InterPro" id="IPR013783">
    <property type="entry name" value="Ig-like_fold"/>
</dbReference>
<evidence type="ECO:0000256" key="10">
    <source>
        <dbReference type="ARBA" id="ARBA00023295"/>
    </source>
</evidence>
<organism evidence="19 20">
    <name type="scientific">Circinella minor</name>
    <dbReference type="NCBI Taxonomy" id="1195481"/>
    <lineage>
        <taxon>Eukaryota</taxon>
        <taxon>Fungi</taxon>
        <taxon>Fungi incertae sedis</taxon>
        <taxon>Mucoromycota</taxon>
        <taxon>Mucoromycotina</taxon>
        <taxon>Mucoromycetes</taxon>
        <taxon>Mucorales</taxon>
        <taxon>Lichtheimiaceae</taxon>
        <taxon>Circinella</taxon>
    </lineage>
</organism>
<evidence type="ECO:0000313" key="20">
    <source>
        <dbReference type="Proteomes" id="UP000646827"/>
    </source>
</evidence>
<keyword evidence="9" id="KW-0119">Carbohydrate metabolism</keyword>
<dbReference type="InterPro" id="IPR001764">
    <property type="entry name" value="Glyco_hydro_3_N"/>
</dbReference>
<keyword evidence="7 17" id="KW-0732">Signal</keyword>
<evidence type="ECO:0000256" key="1">
    <source>
        <dbReference type="ARBA" id="ARBA00000448"/>
    </source>
</evidence>
<dbReference type="InterPro" id="IPR036881">
    <property type="entry name" value="Glyco_hydro_3_C_sf"/>
</dbReference>